<dbReference type="RefSeq" id="WP_189361560.1">
    <property type="nucleotide sequence ID" value="NZ_MCIF01000002.1"/>
</dbReference>
<comment type="caution">
    <text evidence="3">The sequence shown here is derived from an EMBL/GenBank/DDBJ whole genome shotgun (WGS) entry which is preliminary data.</text>
</comment>
<sequence>MITVIKKNPQGEALFSYQGEVLAATSRTCIIRAFWTWPDRDLGYARFETGDCFTEYYYTDRWFNIFAIAGKDGQRKGWYCNIAEPAVIQDNRIEQVDLFLDVWVDRQGRVQVLDEDEFQAATNLSATQRHGAREGLQALLEMVARREGPFAEIGP</sequence>
<dbReference type="EMBL" id="MCIF01000002">
    <property type="protein sequence ID" value="RAQ95597.1"/>
    <property type="molecule type" value="Genomic_DNA"/>
</dbReference>
<evidence type="ECO:0000259" key="2">
    <source>
        <dbReference type="Pfam" id="PF04167"/>
    </source>
</evidence>
<accession>A0A328VDD6</accession>
<feature type="domain" description="DUF402" evidence="2">
    <location>
        <begin position="42"/>
        <end position="147"/>
    </location>
</feature>
<dbReference type="InterPro" id="IPR007295">
    <property type="entry name" value="DUF402"/>
</dbReference>
<evidence type="ECO:0000313" key="3">
    <source>
        <dbReference type="EMBL" id="RAQ95597.1"/>
    </source>
</evidence>
<dbReference type="Pfam" id="PF04167">
    <property type="entry name" value="DUF402"/>
    <property type="match status" value="1"/>
</dbReference>
<protein>
    <recommendedName>
        <fullName evidence="2">DUF402 domain-containing protein</fullName>
    </recommendedName>
</protein>
<dbReference type="AlphaFoldDB" id="A0A328VDD6"/>
<dbReference type="PANTHER" id="PTHR39159:SF1">
    <property type="entry name" value="UPF0374 PROTEIN YGAC"/>
    <property type="match status" value="1"/>
</dbReference>
<evidence type="ECO:0000256" key="1">
    <source>
        <dbReference type="ARBA" id="ARBA00022801"/>
    </source>
</evidence>
<keyword evidence="1" id="KW-0378">Hydrolase</keyword>
<evidence type="ECO:0000313" key="4">
    <source>
        <dbReference type="Proteomes" id="UP000248706"/>
    </source>
</evidence>
<organism evidence="3 4">
    <name type="scientific">Thermogemmatispora tikiterensis</name>
    <dbReference type="NCBI Taxonomy" id="1825093"/>
    <lineage>
        <taxon>Bacteria</taxon>
        <taxon>Bacillati</taxon>
        <taxon>Chloroflexota</taxon>
        <taxon>Ktedonobacteria</taxon>
        <taxon>Thermogemmatisporales</taxon>
        <taxon>Thermogemmatisporaceae</taxon>
        <taxon>Thermogemmatispora</taxon>
    </lineage>
</organism>
<keyword evidence="4" id="KW-1185">Reference proteome</keyword>
<dbReference type="PANTHER" id="PTHR39159">
    <property type="match status" value="1"/>
</dbReference>
<dbReference type="SUPFAM" id="SSF159234">
    <property type="entry name" value="FomD-like"/>
    <property type="match status" value="1"/>
</dbReference>
<dbReference type="Gene3D" id="2.40.380.10">
    <property type="entry name" value="FomD-like"/>
    <property type="match status" value="1"/>
</dbReference>
<dbReference type="Proteomes" id="UP000248706">
    <property type="component" value="Unassembled WGS sequence"/>
</dbReference>
<dbReference type="InterPro" id="IPR050212">
    <property type="entry name" value="Ntdp-like"/>
</dbReference>
<dbReference type="GO" id="GO:0016787">
    <property type="term" value="F:hydrolase activity"/>
    <property type="evidence" value="ECO:0007669"/>
    <property type="project" value="UniProtKB-KW"/>
</dbReference>
<proteinExistence type="predicted"/>
<dbReference type="InterPro" id="IPR035930">
    <property type="entry name" value="FomD-like_sf"/>
</dbReference>
<gene>
    <name evidence="3" type="ORF">A4R35_08635</name>
</gene>
<reference evidence="3 4" key="1">
    <citation type="submission" date="2016-08" db="EMBL/GenBank/DDBJ databases">
        <title>Analysis of Carbohydrate Active Enzymes in Thermogemmatispora T81 Reveals Carbohydrate Degradation Ability.</title>
        <authorList>
            <person name="Tomazini A."/>
            <person name="Lal S."/>
            <person name="Stott M."/>
            <person name="Henrissat B."/>
            <person name="Polikarpov I."/>
            <person name="Sparling R."/>
            <person name="Levin D.B."/>
        </authorList>
    </citation>
    <scope>NUCLEOTIDE SEQUENCE [LARGE SCALE GENOMIC DNA]</scope>
    <source>
        <strain evidence="3 4">T81</strain>
    </source>
</reference>
<name>A0A328VDD6_9CHLR</name>